<dbReference type="Gene3D" id="1.10.1810.10">
    <property type="entry name" value="Anti-Sigma Factor A"/>
    <property type="match status" value="1"/>
</dbReference>
<keyword evidence="2" id="KW-1185">Reference proteome</keyword>
<evidence type="ECO:0000313" key="1">
    <source>
        <dbReference type="EMBL" id="ADI55567.1"/>
    </source>
</evidence>
<dbReference type="SUPFAM" id="SSF69070">
    <property type="entry name" value="Anti-sigma factor AsiA"/>
    <property type="match status" value="1"/>
</dbReference>
<dbReference type="OrthoDB" id="22548at10239"/>
<dbReference type="Proteomes" id="UP000201129">
    <property type="component" value="Segment"/>
</dbReference>
<accession>D7RMQ1</accession>
<dbReference type="GO" id="GO:0006355">
    <property type="term" value="P:regulation of DNA-templated transcription"/>
    <property type="evidence" value="ECO:0007669"/>
    <property type="project" value="InterPro"/>
</dbReference>
<name>D7RMQ1_9CAUD</name>
<dbReference type="InterPro" id="IPR036486">
    <property type="entry name" value="AsiA_sf"/>
</dbReference>
<sequence length="96" mass="11416">MEENIMTKIEIVSEIATIVSILIKTDCEDIMQRRDEFIAFLNELGIRNEHGKELNGLSYNKLFKSLTEDERETLIEQFNEGYEDIHRYLMMYTSNF</sequence>
<dbReference type="EMBL" id="HM071924">
    <property type="protein sequence ID" value="ADI55567.1"/>
    <property type="molecule type" value="Genomic_DNA"/>
</dbReference>
<dbReference type="KEGG" id="vg:9384537"/>
<gene>
    <name evidence="1" type="primary">asiA</name>
</gene>
<reference evidence="1 2" key="2">
    <citation type="journal article" date="2011" name="Virol. J.">
        <title>Sequence characteristics of T4-like bacteriophage IME08 benome termini revealed by high throughput sequencing.</title>
        <authorList>
            <person name="Jiang X."/>
            <person name="Jiang H."/>
            <person name="Li C."/>
            <person name="Wang S."/>
            <person name="Mi Z."/>
            <person name="An X."/>
            <person name="Chen J."/>
            <person name="Tong Y."/>
        </authorList>
    </citation>
    <scope>NUCLEOTIDE SEQUENCE [LARGE SCALE GENOMIC DNA]</scope>
</reference>
<proteinExistence type="predicted"/>
<dbReference type="RefSeq" id="YP_003734388.1">
    <property type="nucleotide sequence ID" value="NC_014260.1"/>
</dbReference>
<dbReference type="GeneID" id="9384537"/>
<protein>
    <submittedName>
        <fullName evidence="1">AsiA anti-sigma 70 protein</fullName>
    </submittedName>
</protein>
<organism evidence="1 2">
    <name type="scientific">Escherichia phage IME08</name>
    <dbReference type="NCBI Taxonomy" id="698728"/>
    <lineage>
        <taxon>Viruses</taxon>
        <taxon>Duplodnaviria</taxon>
        <taxon>Heunggongvirae</taxon>
        <taxon>Uroviricota</taxon>
        <taxon>Caudoviricetes</taxon>
        <taxon>Pantevenvirales</taxon>
        <taxon>Straboviridae</taxon>
        <taxon>Tevenvirinae</taxon>
        <taxon>Dhakavirus</taxon>
        <taxon>Dhakavirus ime08</taxon>
    </lineage>
</organism>
<evidence type="ECO:0000313" key="2">
    <source>
        <dbReference type="Proteomes" id="UP000201129"/>
    </source>
</evidence>
<dbReference type="InterPro" id="IPR015100">
    <property type="entry name" value="AsiA"/>
</dbReference>
<dbReference type="Pfam" id="PF09010">
    <property type="entry name" value="AsiA"/>
    <property type="match status" value="1"/>
</dbReference>
<reference evidence="1 2" key="1">
    <citation type="journal article" date="2011" name="Arch. Virol.">
        <title>The complete genome sequence of a novel T4-like bacteriophage, IME08.</title>
        <authorList>
            <person name="Jiang H."/>
            <person name="Jiang X."/>
            <person name="Wang S."/>
            <person name="Li C."/>
            <person name="Chen B."/>
            <person name="An X."/>
            <person name="Mi Z."/>
            <person name="Chen J."/>
            <person name="Tong Y."/>
        </authorList>
    </citation>
    <scope>NUCLEOTIDE SEQUENCE [LARGE SCALE GENOMIC DNA]</scope>
</reference>